<evidence type="ECO:0000313" key="2">
    <source>
        <dbReference type="EMBL" id="CAF1406083.1"/>
    </source>
</evidence>
<evidence type="ECO:0000256" key="1">
    <source>
        <dbReference type="SAM" id="MobiDB-lite"/>
    </source>
</evidence>
<sequence length="76" mass="8279">MALHQKVQEFEETILLSAADPADISPGRSFRRLDPFKSESISVQLFSTPAQFSPIPASSDSSKFAGNSREMAGTYV</sequence>
<protein>
    <submittedName>
        <fullName evidence="2">Uncharacterized protein</fullName>
    </submittedName>
</protein>
<dbReference type="EMBL" id="CAJNOR010003360">
    <property type="protein sequence ID" value="CAF1406083.1"/>
    <property type="molecule type" value="Genomic_DNA"/>
</dbReference>
<gene>
    <name evidence="2" type="ORF">XAT740_LOCUS34418</name>
</gene>
<proteinExistence type="predicted"/>
<dbReference type="AlphaFoldDB" id="A0A815LPV2"/>
<organism evidence="2 3">
    <name type="scientific">Adineta ricciae</name>
    <name type="common">Rotifer</name>
    <dbReference type="NCBI Taxonomy" id="249248"/>
    <lineage>
        <taxon>Eukaryota</taxon>
        <taxon>Metazoa</taxon>
        <taxon>Spiralia</taxon>
        <taxon>Gnathifera</taxon>
        <taxon>Rotifera</taxon>
        <taxon>Eurotatoria</taxon>
        <taxon>Bdelloidea</taxon>
        <taxon>Adinetida</taxon>
        <taxon>Adinetidae</taxon>
        <taxon>Adineta</taxon>
    </lineage>
</organism>
<feature type="compositionally biased region" description="Polar residues" evidence="1">
    <location>
        <begin position="53"/>
        <end position="65"/>
    </location>
</feature>
<comment type="caution">
    <text evidence="2">The sequence shown here is derived from an EMBL/GenBank/DDBJ whole genome shotgun (WGS) entry which is preliminary data.</text>
</comment>
<evidence type="ECO:0000313" key="3">
    <source>
        <dbReference type="Proteomes" id="UP000663828"/>
    </source>
</evidence>
<dbReference type="Proteomes" id="UP000663828">
    <property type="component" value="Unassembled WGS sequence"/>
</dbReference>
<name>A0A815LPV2_ADIRI</name>
<accession>A0A815LPV2</accession>
<feature type="region of interest" description="Disordered" evidence="1">
    <location>
        <begin position="53"/>
        <end position="76"/>
    </location>
</feature>
<reference evidence="2" key="1">
    <citation type="submission" date="2021-02" db="EMBL/GenBank/DDBJ databases">
        <authorList>
            <person name="Nowell W R."/>
        </authorList>
    </citation>
    <scope>NUCLEOTIDE SEQUENCE</scope>
</reference>
<keyword evidence="3" id="KW-1185">Reference proteome</keyword>